<protein>
    <recommendedName>
        <fullName evidence="3">Metal-binding protein</fullName>
    </recommendedName>
</protein>
<name>A0A2T2WMY1_9FIRM</name>
<comment type="caution">
    <text evidence="1">The sequence shown here is derived from an EMBL/GenBank/DDBJ whole genome shotgun (WGS) entry which is preliminary data.</text>
</comment>
<gene>
    <name evidence="1" type="ORF">C7B45_02100</name>
</gene>
<dbReference type="Pfam" id="PF09876">
    <property type="entry name" value="DUF2103"/>
    <property type="match status" value="1"/>
</dbReference>
<accession>A0A2T2WMY1</accession>
<evidence type="ECO:0000313" key="1">
    <source>
        <dbReference type="EMBL" id="PSR23586.1"/>
    </source>
</evidence>
<evidence type="ECO:0000313" key="2">
    <source>
        <dbReference type="Proteomes" id="UP000241848"/>
    </source>
</evidence>
<dbReference type="EMBL" id="PXYV01000004">
    <property type="protein sequence ID" value="PSR23586.1"/>
    <property type="molecule type" value="Genomic_DNA"/>
</dbReference>
<sequence>MAKYRQNKVKRQHHVLADLEDGLKTLSSLPAIDGIIPGIIRPKSGGSLGFTFQYLTPSGFKLIGRSSAAAQEIFVISGDPQTALRNLYQLGLLSGRPHLPPSMPPQP</sequence>
<evidence type="ECO:0008006" key="3">
    <source>
        <dbReference type="Google" id="ProtNLM"/>
    </source>
</evidence>
<organism evidence="1 2">
    <name type="scientific">Sulfobacillus acidophilus</name>
    <dbReference type="NCBI Taxonomy" id="53633"/>
    <lineage>
        <taxon>Bacteria</taxon>
        <taxon>Bacillati</taxon>
        <taxon>Bacillota</taxon>
        <taxon>Clostridia</taxon>
        <taxon>Eubacteriales</taxon>
        <taxon>Clostridiales Family XVII. Incertae Sedis</taxon>
        <taxon>Sulfobacillus</taxon>
    </lineage>
</organism>
<proteinExistence type="predicted"/>
<reference evidence="1 2" key="1">
    <citation type="journal article" date="2014" name="BMC Genomics">
        <title>Comparison of environmental and isolate Sulfobacillus genomes reveals diverse carbon, sulfur, nitrogen, and hydrogen metabolisms.</title>
        <authorList>
            <person name="Justice N.B."/>
            <person name="Norman A."/>
            <person name="Brown C.T."/>
            <person name="Singh A."/>
            <person name="Thomas B.C."/>
            <person name="Banfield J.F."/>
        </authorList>
    </citation>
    <scope>NUCLEOTIDE SEQUENCE [LARGE SCALE GENOMIC DNA]</scope>
    <source>
        <strain evidence="1">AMDSBA3</strain>
    </source>
</reference>
<dbReference type="AlphaFoldDB" id="A0A2T2WMY1"/>
<dbReference type="Proteomes" id="UP000241848">
    <property type="component" value="Unassembled WGS sequence"/>
</dbReference>
<dbReference type="InterPro" id="IPR018664">
    <property type="entry name" value="DUF2103_metal-binding"/>
</dbReference>